<dbReference type="Pfam" id="PF10983">
    <property type="entry name" value="DUF2793"/>
    <property type="match status" value="1"/>
</dbReference>
<evidence type="ECO:0008006" key="3">
    <source>
        <dbReference type="Google" id="ProtNLM"/>
    </source>
</evidence>
<dbReference type="Proteomes" id="UP000325289">
    <property type="component" value="Unassembled WGS sequence"/>
</dbReference>
<gene>
    <name evidence="1" type="ORF">SAMN04515678_102296</name>
</gene>
<reference evidence="1 2" key="1">
    <citation type="submission" date="2016-10" db="EMBL/GenBank/DDBJ databases">
        <authorList>
            <person name="Varghese N."/>
            <person name="Submissions S."/>
        </authorList>
    </citation>
    <scope>NUCLEOTIDE SEQUENCE [LARGE SCALE GENOMIC DNA]</scope>
    <source>
        <strain evidence="2">YIM D21,KCTC 23444,ACCC 10710</strain>
    </source>
</reference>
<name>A0A1I1UDI6_9RHOB</name>
<dbReference type="EMBL" id="FOMS01000002">
    <property type="protein sequence ID" value="SFD68902.1"/>
    <property type="molecule type" value="Genomic_DNA"/>
</dbReference>
<organism evidence="1 2">
    <name type="scientific">Roseivivax sediminis</name>
    <dbReference type="NCBI Taxonomy" id="936889"/>
    <lineage>
        <taxon>Bacteria</taxon>
        <taxon>Pseudomonadati</taxon>
        <taxon>Pseudomonadota</taxon>
        <taxon>Alphaproteobacteria</taxon>
        <taxon>Rhodobacterales</taxon>
        <taxon>Roseobacteraceae</taxon>
        <taxon>Roseivivax</taxon>
    </lineage>
</organism>
<evidence type="ECO:0000313" key="2">
    <source>
        <dbReference type="Proteomes" id="UP000325289"/>
    </source>
</evidence>
<protein>
    <recommendedName>
        <fullName evidence="3">DUF2793 domain-containing protein</fullName>
    </recommendedName>
</protein>
<dbReference type="RefSeq" id="WP_149754686.1">
    <property type="nucleotide sequence ID" value="NZ_FOMS01000002.1"/>
</dbReference>
<keyword evidence="2" id="KW-1185">Reference proteome</keyword>
<dbReference type="OrthoDB" id="564699at2"/>
<dbReference type="AlphaFoldDB" id="A0A1I1UDI6"/>
<dbReference type="InterPro" id="IPR021251">
    <property type="entry name" value="DUF2793"/>
</dbReference>
<sequence>MSDTSPILSLPYLAPAQAQKHVTVNEALTRLDILARLSVAAFAAETPPEQPAEGDVYALGAAPTDAWAGQPPGTVAAFTGGAWLFLEPGPGWFAVARQTGEALVWTGTDWSASPLGIAEADRLGVGTTADAGNPLAVAGPAALFTHAGAGHRVKVNKASAADTASLLFQSGWSGRAEMGLAGSDNWSIKVSADGASWTEALAIDAATGRASGAAVQASPADASPGKLMRADYGYGPATLVGTVSQAGGTPTGAAIETGTNGSGTWTRFADGTQICHHVGLATASGAVATWTYPAAFSAAPAVTATPTSGATARIVTLGTRTATAVELHSFDISGGDAVSPSCDVVAHGRWF</sequence>
<evidence type="ECO:0000313" key="1">
    <source>
        <dbReference type="EMBL" id="SFD68902.1"/>
    </source>
</evidence>
<accession>A0A1I1UDI6</accession>
<proteinExistence type="predicted"/>